<sequence>MSVFRAGRRNRQLTCRVSSSLSSTPGRAIPIFHKFSYIRVHNNLSARLSSSVSAQREFPQSGFKTIPSTKRIEEELLPSYKPEDYYPVYIGEVLGSRYQVVSKLGYGTSSTVWLCRDLRTNQYLTLKVCIRAKRRNHEITVSNHLKNQNRSLDHPGSKRVRIILDSFDIHGPHGTHNCLVYETLGQSYTDLIDSLPDGDRNSLPKDLLQRSVILLLMALDYIHEAGVVHTDVSSNNILQGIKDTSILSQMEEDELKRPVARKILPDRHIYKSRQMPLSTGFPVLCDLDQARIGCEKQHGDIMPGIYRAPEVILGMEWNEKVDIWAVGMTAWDLFEGCQMFFARRNGLLSNEEHLAEMVSLLGPPPVDFLQRSERSWRYFDEQGNWKGTIPLPKESLQSREHKLYQEDRHHFISFLRKILRWKPEDRPSAGKLLGDDFLLAGVGETKESMRK</sequence>
<evidence type="ECO:0000256" key="4">
    <source>
        <dbReference type="ARBA" id="ARBA00022777"/>
    </source>
</evidence>
<dbReference type="Proteomes" id="UP000018001">
    <property type="component" value="Unassembled WGS sequence"/>
</dbReference>
<dbReference type="PANTHER" id="PTHR45646">
    <property type="entry name" value="SERINE/THREONINE-PROTEIN KINASE DOA-RELATED"/>
    <property type="match status" value="1"/>
</dbReference>
<evidence type="ECO:0000256" key="1">
    <source>
        <dbReference type="ARBA" id="ARBA00022527"/>
    </source>
</evidence>
<accession>V5FSN3</accession>
<evidence type="ECO:0000256" key="5">
    <source>
        <dbReference type="ARBA" id="ARBA00022840"/>
    </source>
</evidence>
<protein>
    <submittedName>
        <fullName evidence="7">Protein kinase, putative</fullName>
    </submittedName>
</protein>
<dbReference type="OrthoDB" id="5979581at2759"/>
<dbReference type="Gene3D" id="1.10.510.10">
    <property type="entry name" value="Transferase(Phosphotransferase) domain 1"/>
    <property type="match status" value="1"/>
</dbReference>
<dbReference type="GO" id="GO:0005634">
    <property type="term" value="C:nucleus"/>
    <property type="evidence" value="ECO:0007669"/>
    <property type="project" value="TreeGrafter"/>
</dbReference>
<comment type="caution">
    <text evidence="7">The sequence shown here is derived from an EMBL/GenBank/DDBJ whole genome shotgun (WGS) entry which is preliminary data.</text>
</comment>
<proteinExistence type="predicted"/>
<keyword evidence="8" id="KW-1185">Reference proteome</keyword>
<dbReference type="GO" id="GO:0004674">
    <property type="term" value="F:protein serine/threonine kinase activity"/>
    <property type="evidence" value="ECO:0007669"/>
    <property type="project" value="UniProtKB-KW"/>
</dbReference>
<keyword evidence="3" id="KW-0547">Nucleotide-binding</keyword>
<dbReference type="InterPro" id="IPR000719">
    <property type="entry name" value="Prot_kinase_dom"/>
</dbReference>
<keyword evidence="1" id="KW-0723">Serine/threonine-protein kinase</keyword>
<dbReference type="eggNOG" id="KOG1290">
    <property type="taxonomic scope" value="Eukaryota"/>
</dbReference>
<dbReference type="Gene3D" id="3.30.200.20">
    <property type="entry name" value="Phosphorylase Kinase, domain 1"/>
    <property type="match status" value="1"/>
</dbReference>
<organism evidence="7 8">
    <name type="scientific">Byssochlamys spectabilis (strain No. 5 / NBRC 109023)</name>
    <name type="common">Paecilomyces variotii</name>
    <dbReference type="NCBI Taxonomy" id="1356009"/>
    <lineage>
        <taxon>Eukaryota</taxon>
        <taxon>Fungi</taxon>
        <taxon>Dikarya</taxon>
        <taxon>Ascomycota</taxon>
        <taxon>Pezizomycotina</taxon>
        <taxon>Eurotiomycetes</taxon>
        <taxon>Eurotiomycetidae</taxon>
        <taxon>Eurotiales</taxon>
        <taxon>Thermoascaceae</taxon>
        <taxon>Paecilomyces</taxon>
    </lineage>
</organism>
<name>V5FSN3_BYSSN</name>
<reference evidence="8" key="1">
    <citation type="journal article" date="2014" name="Genome Announc.">
        <title>Draft genome sequence of the formaldehyde-resistant fungus Byssochlamys spectabilis No. 5 (anamorph Paecilomyces variotii No. 5) (NBRC109023).</title>
        <authorList>
            <person name="Oka T."/>
            <person name="Ekino K."/>
            <person name="Fukuda K."/>
            <person name="Nomura Y."/>
        </authorList>
    </citation>
    <scope>NUCLEOTIDE SEQUENCE [LARGE SCALE GENOMIC DNA]</scope>
    <source>
        <strain evidence="8">No. 5 / NBRC 109023</strain>
    </source>
</reference>
<dbReference type="InParanoid" id="V5FSN3"/>
<dbReference type="PANTHER" id="PTHR45646:SF11">
    <property type="entry name" value="SERINE_THREONINE-PROTEIN KINASE DOA"/>
    <property type="match status" value="1"/>
</dbReference>
<dbReference type="EMBL" id="BAUL01000112">
    <property type="protein sequence ID" value="GAD95043.1"/>
    <property type="molecule type" value="Genomic_DNA"/>
</dbReference>
<dbReference type="SUPFAM" id="SSF56112">
    <property type="entry name" value="Protein kinase-like (PK-like)"/>
    <property type="match status" value="1"/>
</dbReference>
<evidence type="ECO:0000256" key="3">
    <source>
        <dbReference type="ARBA" id="ARBA00022741"/>
    </source>
</evidence>
<dbReference type="GO" id="GO:0043484">
    <property type="term" value="P:regulation of RNA splicing"/>
    <property type="evidence" value="ECO:0007669"/>
    <property type="project" value="TreeGrafter"/>
</dbReference>
<keyword evidence="2" id="KW-0808">Transferase</keyword>
<gene>
    <name evidence="7" type="ORF">PVAR5_3680</name>
</gene>
<dbReference type="AlphaFoldDB" id="V5FSN3"/>
<dbReference type="InterPro" id="IPR011009">
    <property type="entry name" value="Kinase-like_dom_sf"/>
</dbReference>
<dbReference type="HOGENOM" id="CLU_000288_81_1_1"/>
<dbReference type="InterPro" id="IPR051175">
    <property type="entry name" value="CLK_kinases"/>
</dbReference>
<dbReference type="SMART" id="SM00220">
    <property type="entry name" value="S_TKc"/>
    <property type="match status" value="1"/>
</dbReference>
<keyword evidence="5" id="KW-0067">ATP-binding</keyword>
<evidence type="ECO:0000313" key="8">
    <source>
        <dbReference type="Proteomes" id="UP000018001"/>
    </source>
</evidence>
<evidence type="ECO:0000256" key="2">
    <source>
        <dbReference type="ARBA" id="ARBA00022679"/>
    </source>
</evidence>
<evidence type="ECO:0000313" key="7">
    <source>
        <dbReference type="EMBL" id="GAD95043.1"/>
    </source>
</evidence>
<dbReference type="Pfam" id="PF00069">
    <property type="entry name" value="Pkinase"/>
    <property type="match status" value="2"/>
</dbReference>
<keyword evidence="4 7" id="KW-0418">Kinase</keyword>
<evidence type="ECO:0000259" key="6">
    <source>
        <dbReference type="PROSITE" id="PS50011"/>
    </source>
</evidence>
<dbReference type="GO" id="GO:0005524">
    <property type="term" value="F:ATP binding"/>
    <property type="evidence" value="ECO:0007669"/>
    <property type="project" value="UniProtKB-KW"/>
</dbReference>
<feature type="domain" description="Protein kinase" evidence="6">
    <location>
        <begin position="98"/>
        <end position="438"/>
    </location>
</feature>
<dbReference type="PROSITE" id="PS50011">
    <property type="entry name" value="PROTEIN_KINASE_DOM"/>
    <property type="match status" value="1"/>
</dbReference>